<dbReference type="OrthoDB" id="9794226at2"/>
<evidence type="ECO:0000259" key="2">
    <source>
        <dbReference type="Pfam" id="PF01266"/>
    </source>
</evidence>
<evidence type="ECO:0000313" key="4">
    <source>
        <dbReference type="Proteomes" id="UP000253426"/>
    </source>
</evidence>
<dbReference type="PANTHER" id="PTHR13847">
    <property type="entry name" value="SARCOSINE DEHYDROGENASE-RELATED"/>
    <property type="match status" value="1"/>
</dbReference>
<dbReference type="PANTHER" id="PTHR13847:SF289">
    <property type="entry name" value="GLYCINE OXIDASE"/>
    <property type="match status" value="1"/>
</dbReference>
<keyword evidence="1" id="KW-0560">Oxidoreductase</keyword>
<dbReference type="InterPro" id="IPR006076">
    <property type="entry name" value="FAD-dep_OxRdtase"/>
</dbReference>
<dbReference type="AlphaFoldDB" id="A0A366HVR9"/>
<evidence type="ECO:0000256" key="1">
    <source>
        <dbReference type="ARBA" id="ARBA00023002"/>
    </source>
</evidence>
<dbReference type="Gene3D" id="3.50.50.60">
    <property type="entry name" value="FAD/NAD(P)-binding domain"/>
    <property type="match status" value="2"/>
</dbReference>
<protein>
    <submittedName>
        <fullName evidence="3">D-amino-acid dehydrogenase</fullName>
    </submittedName>
</protein>
<accession>A0A366HVR9</accession>
<feature type="domain" description="FAD dependent oxidoreductase" evidence="2">
    <location>
        <begin position="3"/>
        <end position="398"/>
    </location>
</feature>
<organism evidence="3 4">
    <name type="scientific">Roseimicrobium gellanilyticum</name>
    <dbReference type="NCBI Taxonomy" id="748857"/>
    <lineage>
        <taxon>Bacteria</taxon>
        <taxon>Pseudomonadati</taxon>
        <taxon>Verrucomicrobiota</taxon>
        <taxon>Verrucomicrobiia</taxon>
        <taxon>Verrucomicrobiales</taxon>
        <taxon>Verrucomicrobiaceae</taxon>
        <taxon>Roseimicrobium</taxon>
    </lineage>
</organism>
<comment type="caution">
    <text evidence="3">The sequence shown here is derived from an EMBL/GenBank/DDBJ whole genome shotgun (WGS) entry which is preliminary data.</text>
</comment>
<sequence length="417" mass="45578">MSHVIVLGAGVIGLCTALEVAKRGHRVTVIDRGSEERSGCSYGNAGMIVPSHFVPLAAPGMVALGLKWMWNPESPFYIKPSLDPELLRWGWNFWKAATREHVKRASPLLRDLHLRSRLLFEELAAACENDFGLNQRGLLMLCKTQRTLDEEADSAQVAREMGVPAEVLDARHTNEMDPGITMDVAGAVYYPKDCHLTPQLFMRTLQRLCKEAGVAFLWGADAEALCAESGRVLAVKTSQGETEGDEFVLCLGSWSSAFSKSVGLRLPMQAGKGYSLTLSNPRQLPHLCSILTEARVAVTPMTGGSLRFGGTMEISGMSEAINPRRVQGIINAASRYFPEFSPEDLADVEPWSGLRPCSPDGLPYLGRTRYFSNLCIATGHAMMGLSLGPVTGHIVAQLIEKEQPEFDLTLLSPDRYG</sequence>
<proteinExistence type="predicted"/>
<dbReference type="Gene3D" id="3.30.9.10">
    <property type="entry name" value="D-Amino Acid Oxidase, subunit A, domain 2"/>
    <property type="match status" value="1"/>
</dbReference>
<keyword evidence="4" id="KW-1185">Reference proteome</keyword>
<reference evidence="3 4" key="1">
    <citation type="submission" date="2018-06" db="EMBL/GenBank/DDBJ databases">
        <title>Genomic Encyclopedia of Type Strains, Phase IV (KMG-IV): sequencing the most valuable type-strain genomes for metagenomic binning, comparative biology and taxonomic classification.</title>
        <authorList>
            <person name="Goeker M."/>
        </authorList>
    </citation>
    <scope>NUCLEOTIDE SEQUENCE [LARGE SCALE GENOMIC DNA]</scope>
    <source>
        <strain evidence="3 4">DSM 25532</strain>
    </source>
</reference>
<dbReference type="SUPFAM" id="SSF51905">
    <property type="entry name" value="FAD/NAD(P)-binding domain"/>
    <property type="match status" value="1"/>
</dbReference>
<dbReference type="Proteomes" id="UP000253426">
    <property type="component" value="Unassembled WGS sequence"/>
</dbReference>
<dbReference type="GO" id="GO:0005737">
    <property type="term" value="C:cytoplasm"/>
    <property type="evidence" value="ECO:0007669"/>
    <property type="project" value="TreeGrafter"/>
</dbReference>
<dbReference type="InterPro" id="IPR036188">
    <property type="entry name" value="FAD/NAD-bd_sf"/>
</dbReference>
<dbReference type="RefSeq" id="WP_113956873.1">
    <property type="nucleotide sequence ID" value="NZ_QNRR01000001.1"/>
</dbReference>
<evidence type="ECO:0000313" key="3">
    <source>
        <dbReference type="EMBL" id="RBP47990.1"/>
    </source>
</evidence>
<dbReference type="GO" id="GO:0016491">
    <property type="term" value="F:oxidoreductase activity"/>
    <property type="evidence" value="ECO:0007669"/>
    <property type="project" value="UniProtKB-KW"/>
</dbReference>
<name>A0A366HVR9_9BACT</name>
<dbReference type="SUPFAM" id="SSF54373">
    <property type="entry name" value="FAD-linked reductases, C-terminal domain"/>
    <property type="match status" value="1"/>
</dbReference>
<dbReference type="EMBL" id="QNRR01000001">
    <property type="protein sequence ID" value="RBP47990.1"/>
    <property type="molecule type" value="Genomic_DNA"/>
</dbReference>
<gene>
    <name evidence="3" type="ORF">DES53_101790</name>
</gene>
<dbReference type="Pfam" id="PF01266">
    <property type="entry name" value="DAO"/>
    <property type="match status" value="1"/>
</dbReference>